<protein>
    <submittedName>
        <fullName evidence="2">Uncharacterized protein</fullName>
    </submittedName>
</protein>
<proteinExistence type="predicted"/>
<sequence length="65" mass="6966">MTLMERGLLRHLTLAIVIKLALITALWWAFIRDAKVAVDAGAMAAQALAPASVKQHTTSGETHGQ</sequence>
<keyword evidence="1" id="KW-1133">Transmembrane helix</keyword>
<dbReference type="NCBIfam" id="NF045611">
    <property type="entry name" value="small_CydP"/>
    <property type="match status" value="1"/>
</dbReference>
<dbReference type="EMBL" id="CP014646">
    <property type="protein sequence ID" value="AMO37831.1"/>
    <property type="molecule type" value="Genomic_DNA"/>
</dbReference>
<keyword evidence="3" id="KW-1185">Reference proteome</keyword>
<evidence type="ECO:0000313" key="2">
    <source>
        <dbReference type="EMBL" id="AMO37831.1"/>
    </source>
</evidence>
<dbReference type="InterPro" id="IPR054636">
    <property type="entry name" value="CydP"/>
</dbReference>
<keyword evidence="1" id="KW-0472">Membrane</keyword>
<dbReference type="RefSeq" id="WP_048706795.1">
    <property type="nucleotide sequence ID" value="NZ_CP014646.1"/>
</dbReference>
<reference evidence="3" key="1">
    <citation type="submission" date="2016-03" db="EMBL/GenBank/DDBJ databases">
        <authorList>
            <person name="Ma C."/>
            <person name="Zhou S."/>
            <person name="Yang G."/>
        </authorList>
    </citation>
    <scope>NUCLEOTIDE SEQUENCE [LARGE SCALE GENOMIC DNA]</scope>
    <source>
        <strain evidence="3">SgZ-1</strain>
    </source>
</reference>
<keyword evidence="1" id="KW-0812">Transmembrane</keyword>
<feature type="transmembrane region" description="Helical" evidence="1">
    <location>
        <begin position="12"/>
        <end position="31"/>
    </location>
</feature>
<organism evidence="2 3">
    <name type="scientific">Thauera humireducens</name>
    <dbReference type="NCBI Taxonomy" id="1134435"/>
    <lineage>
        <taxon>Bacteria</taxon>
        <taxon>Pseudomonadati</taxon>
        <taxon>Pseudomonadota</taxon>
        <taxon>Betaproteobacteria</taxon>
        <taxon>Rhodocyclales</taxon>
        <taxon>Zoogloeaceae</taxon>
        <taxon>Thauera</taxon>
    </lineage>
</organism>
<name>A0A127K7E0_9RHOO</name>
<dbReference type="STRING" id="1134435.AC731_013310"/>
<dbReference type="AlphaFoldDB" id="A0A127K7E0"/>
<evidence type="ECO:0000256" key="1">
    <source>
        <dbReference type="SAM" id="Phobius"/>
    </source>
</evidence>
<gene>
    <name evidence="2" type="ORF">AC731_013310</name>
</gene>
<evidence type="ECO:0000313" key="3">
    <source>
        <dbReference type="Proteomes" id="UP000036902"/>
    </source>
</evidence>
<accession>A0A127K7E0</accession>
<dbReference type="Proteomes" id="UP000036902">
    <property type="component" value="Chromosome"/>
</dbReference>
<dbReference type="KEGG" id="thu:AC731_013310"/>